<dbReference type="RefSeq" id="WP_014295637.1">
    <property type="nucleotide sequence ID" value="NC_016751.1"/>
</dbReference>
<organism evidence="2 3">
    <name type="scientific">Marinitoga piezophila (strain DSM 14283 / JCM 11233 / KA3)</name>
    <dbReference type="NCBI Taxonomy" id="443254"/>
    <lineage>
        <taxon>Bacteria</taxon>
        <taxon>Thermotogati</taxon>
        <taxon>Thermotogota</taxon>
        <taxon>Thermotogae</taxon>
        <taxon>Petrotogales</taxon>
        <taxon>Petrotogaceae</taxon>
        <taxon>Marinitoga</taxon>
    </lineage>
</organism>
<reference evidence="2 3" key="1">
    <citation type="journal article" date="2012" name="J. Bacteriol.">
        <title>Complete Genome Sequence of the Thermophilic, Piezophilic, Heterotrophic Bacterium Marinitoga piezophila KA3.</title>
        <authorList>
            <person name="Lucas S."/>
            <person name="Han J."/>
            <person name="Lapidus A."/>
            <person name="Cheng J.F."/>
            <person name="Goodwin L.A."/>
            <person name="Pitluck S."/>
            <person name="Peters L."/>
            <person name="Mikhailova N."/>
            <person name="Teshima H."/>
            <person name="Detter J.C."/>
            <person name="Han C."/>
            <person name="Tapia R."/>
            <person name="Land M."/>
            <person name="Hauser L."/>
            <person name="Kyrpides N.C."/>
            <person name="Ivanova N."/>
            <person name="Pagani I."/>
            <person name="Vannier P."/>
            <person name="Oger P."/>
            <person name="Bartlett D.H."/>
            <person name="Noll K.M."/>
            <person name="Woyke T."/>
            <person name="Jebbar M."/>
        </authorList>
    </citation>
    <scope>NUCLEOTIDE SEQUENCE [LARGE SCALE GENOMIC DNA]</scope>
    <source>
        <strain evidence="3">DSM 14283 / JCM 11233 / KA3</strain>
    </source>
</reference>
<dbReference type="eggNOG" id="ENOG5031BK3">
    <property type="taxonomic scope" value="Bacteria"/>
</dbReference>
<gene>
    <name evidence="2" type="ordered locus">Marpi_0108</name>
</gene>
<keyword evidence="1" id="KW-0175">Coiled coil</keyword>
<evidence type="ECO:0000256" key="1">
    <source>
        <dbReference type="SAM" id="Coils"/>
    </source>
</evidence>
<dbReference type="AlphaFoldDB" id="H2J347"/>
<feature type="coiled-coil region" evidence="1">
    <location>
        <begin position="82"/>
        <end position="109"/>
    </location>
</feature>
<protein>
    <submittedName>
        <fullName evidence="2">Uncharacterized protein</fullName>
    </submittedName>
</protein>
<dbReference type="OrthoDB" id="46778at2"/>
<dbReference type="STRING" id="443254.Marpi_0108"/>
<dbReference type="KEGG" id="mpz:Marpi_0108"/>
<name>H2J347_MARPK</name>
<evidence type="ECO:0000313" key="3">
    <source>
        <dbReference type="Proteomes" id="UP000007161"/>
    </source>
</evidence>
<evidence type="ECO:0000313" key="2">
    <source>
        <dbReference type="EMBL" id="AEX84565.1"/>
    </source>
</evidence>
<keyword evidence="3" id="KW-1185">Reference proteome</keyword>
<sequence>MQVSLDQLINIIMARLEAIEMSMEDLKFRTNIALRVLYKNEILTEENLVEAIKDEFKAHTELEGKKVELPDDKAKEMSNDILNWVKNDLEEMKKKMQEYEEQLKSLMQQEAMNTPDISVAPADLLNQLDQMKKTPKGGNNGGLIF</sequence>
<dbReference type="EMBL" id="CP003257">
    <property type="protein sequence ID" value="AEX84565.1"/>
    <property type="molecule type" value="Genomic_DNA"/>
</dbReference>
<dbReference type="Proteomes" id="UP000007161">
    <property type="component" value="Chromosome"/>
</dbReference>
<reference evidence="3" key="2">
    <citation type="submission" date="2012-01" db="EMBL/GenBank/DDBJ databases">
        <title>Complete sequence of chromosome of Marinitoga piezophila KA3.</title>
        <authorList>
            <person name="Lucas S."/>
            <person name="Han J."/>
            <person name="Lapidus A."/>
            <person name="Cheng J.-F."/>
            <person name="Goodwin L."/>
            <person name="Pitluck S."/>
            <person name="Peters L."/>
            <person name="Mikhailova N."/>
            <person name="Teshima H."/>
            <person name="Detter J.C."/>
            <person name="Han C."/>
            <person name="Tapia R."/>
            <person name="Land M."/>
            <person name="Hauser L."/>
            <person name="Kyrpides N."/>
            <person name="Ivanova N."/>
            <person name="Pagani I."/>
            <person name="Jebbar M."/>
            <person name="Vannier P."/>
            <person name="Oger P."/>
            <person name="Cario A."/>
            <person name="Bartlett D."/>
            <person name="Noll K.M."/>
            <person name="Woyke T."/>
        </authorList>
    </citation>
    <scope>NUCLEOTIDE SEQUENCE [LARGE SCALE GENOMIC DNA]</scope>
    <source>
        <strain evidence="3">DSM 14283 / JCM 11233 / KA3</strain>
    </source>
</reference>
<accession>H2J347</accession>
<proteinExistence type="predicted"/>
<dbReference type="HOGENOM" id="CLU_149135_0_0_0"/>